<dbReference type="PANTHER" id="PTHR45677:SF8">
    <property type="entry name" value="CYSTEINE SULFINIC ACID DECARBOXYLASE"/>
    <property type="match status" value="1"/>
</dbReference>
<dbReference type="GO" id="GO:0019752">
    <property type="term" value="P:carboxylic acid metabolic process"/>
    <property type="evidence" value="ECO:0007669"/>
    <property type="project" value="InterPro"/>
</dbReference>
<keyword evidence="8" id="KW-0808">Transferase</keyword>
<dbReference type="Gene3D" id="3.90.1150.170">
    <property type="match status" value="1"/>
</dbReference>
<reference evidence="8" key="1">
    <citation type="journal article" date="2020" name="mSystems">
        <title>Genome- and Community-Level Interaction Insights into Carbon Utilization and Element Cycling Functions of Hydrothermarchaeota in Hydrothermal Sediment.</title>
        <authorList>
            <person name="Zhou Z."/>
            <person name="Liu Y."/>
            <person name="Xu W."/>
            <person name="Pan J."/>
            <person name="Luo Z.H."/>
            <person name="Li M."/>
        </authorList>
    </citation>
    <scope>NUCLEOTIDE SEQUENCE [LARGE SCALE GENOMIC DNA]</scope>
    <source>
        <strain evidence="8">HyVt-485</strain>
    </source>
</reference>
<dbReference type="GO" id="GO:0005737">
    <property type="term" value="C:cytoplasm"/>
    <property type="evidence" value="ECO:0007669"/>
    <property type="project" value="TreeGrafter"/>
</dbReference>
<evidence type="ECO:0000313" key="8">
    <source>
        <dbReference type="EMBL" id="HHL42983.1"/>
    </source>
</evidence>
<feature type="non-terminal residue" evidence="8">
    <location>
        <position position="1"/>
    </location>
</feature>
<comment type="caution">
    <text evidence="8">The sequence shown here is derived from an EMBL/GenBank/DDBJ whole genome shotgun (WGS) entry which is preliminary data.</text>
</comment>
<evidence type="ECO:0000256" key="3">
    <source>
        <dbReference type="ARBA" id="ARBA00022793"/>
    </source>
</evidence>
<feature type="modified residue" description="N6-(pyridoxal phosphate)lysine" evidence="6">
    <location>
        <position position="297"/>
    </location>
</feature>
<dbReference type="Proteomes" id="UP000885830">
    <property type="component" value="Unassembled WGS sequence"/>
</dbReference>
<dbReference type="InterPro" id="IPR002129">
    <property type="entry name" value="PyrdxlP-dep_de-COase"/>
</dbReference>
<keyword evidence="5 7" id="KW-0456">Lyase</keyword>
<accession>A0A7C5R0R4</accession>
<name>A0A7C5R0R4_9PROT</name>
<dbReference type="SUPFAM" id="SSF53383">
    <property type="entry name" value="PLP-dependent transferases"/>
    <property type="match status" value="1"/>
</dbReference>
<dbReference type="Gene3D" id="3.40.640.10">
    <property type="entry name" value="Type I PLP-dependent aspartate aminotransferase-like (Major domain)"/>
    <property type="match status" value="1"/>
</dbReference>
<evidence type="ECO:0000256" key="4">
    <source>
        <dbReference type="ARBA" id="ARBA00022898"/>
    </source>
</evidence>
<dbReference type="InterPro" id="IPR015421">
    <property type="entry name" value="PyrdxlP-dep_Trfase_major"/>
</dbReference>
<organism evidence="8">
    <name type="scientific">Hellea balneolensis</name>
    <dbReference type="NCBI Taxonomy" id="287478"/>
    <lineage>
        <taxon>Bacteria</taxon>
        <taxon>Pseudomonadati</taxon>
        <taxon>Pseudomonadota</taxon>
        <taxon>Alphaproteobacteria</taxon>
        <taxon>Maricaulales</taxon>
        <taxon>Robiginitomaculaceae</taxon>
        <taxon>Hellea</taxon>
    </lineage>
</organism>
<dbReference type="GO" id="GO:0008483">
    <property type="term" value="F:transaminase activity"/>
    <property type="evidence" value="ECO:0007669"/>
    <property type="project" value="UniProtKB-KW"/>
</dbReference>
<dbReference type="Pfam" id="PF00282">
    <property type="entry name" value="Pyridoxal_deC"/>
    <property type="match status" value="1"/>
</dbReference>
<sequence length="465" mass="50988">LPNAVLEMLLAYQQHSENGQTPALKQHTPDFLATEMKVLKWVREGGLTQENFQTLLGPYLEHSQHMHHPGFIGHQVAVPHEGSTIADMIHGVINNPMAVYEMGPTASVLERVVVNWMLEKVGWLNGPVDGFEFQAGHGSGVLTHGGSLANLTAVLAARAHACPEAWEQGTPDNLAIITPAISHYSMARAISIAGFGAKAAYPAPVDALGVLRPEDLEATYKSARDDGRQVILVSANACATATGLYDPLDEVADFCQAHKLWFHVDGAHGASALVSDKYKHRLRGVHRADSLTWDAHKMMRTSALSAAILFKDASTMASTFHQDASYIFYGDDRPGFDVGPFAIECTKSALGTKLFMVLAMEGEQGIGQFVEKQYEDTLDFYHLINSQDDFECPYVPEANILCFRYLGAPDNAAQQTVRAEVLKRGNFYITSAEVNGMRYLRLSVMNPLTTRETIVALLEEIRECA</sequence>
<dbReference type="EMBL" id="DRMJ01000260">
    <property type="protein sequence ID" value="HHL42983.1"/>
    <property type="molecule type" value="Genomic_DNA"/>
</dbReference>
<dbReference type="GO" id="GO:0016831">
    <property type="term" value="F:carboxy-lyase activity"/>
    <property type="evidence" value="ECO:0007669"/>
    <property type="project" value="UniProtKB-KW"/>
</dbReference>
<comment type="similarity">
    <text evidence="2 7">Belongs to the group II decarboxylase family.</text>
</comment>
<dbReference type="AlphaFoldDB" id="A0A7C5R0R4"/>
<evidence type="ECO:0000256" key="2">
    <source>
        <dbReference type="ARBA" id="ARBA00009533"/>
    </source>
</evidence>
<comment type="cofactor">
    <cofactor evidence="1 6 7">
        <name>pyridoxal 5'-phosphate</name>
        <dbReference type="ChEBI" id="CHEBI:597326"/>
    </cofactor>
</comment>
<dbReference type="InterPro" id="IPR015424">
    <property type="entry name" value="PyrdxlP-dep_Trfase"/>
</dbReference>
<evidence type="ECO:0000256" key="7">
    <source>
        <dbReference type="RuleBase" id="RU000382"/>
    </source>
</evidence>
<gene>
    <name evidence="8" type="ORF">ENJ42_05145</name>
</gene>
<keyword evidence="4 6" id="KW-0663">Pyridoxal phosphate</keyword>
<evidence type="ECO:0000256" key="6">
    <source>
        <dbReference type="PIRSR" id="PIRSR602129-50"/>
    </source>
</evidence>
<keyword evidence="8" id="KW-0032">Aminotransferase</keyword>
<dbReference type="PANTHER" id="PTHR45677">
    <property type="entry name" value="GLUTAMATE DECARBOXYLASE-RELATED"/>
    <property type="match status" value="1"/>
</dbReference>
<dbReference type="GO" id="GO:0030170">
    <property type="term" value="F:pyridoxal phosphate binding"/>
    <property type="evidence" value="ECO:0007669"/>
    <property type="project" value="InterPro"/>
</dbReference>
<evidence type="ECO:0000256" key="1">
    <source>
        <dbReference type="ARBA" id="ARBA00001933"/>
    </source>
</evidence>
<protein>
    <submittedName>
        <fullName evidence="8">Aminotransferase class I/II-fold pyridoxal phosphate-dependent enzyme</fullName>
    </submittedName>
</protein>
<proteinExistence type="inferred from homology"/>
<evidence type="ECO:0000256" key="5">
    <source>
        <dbReference type="ARBA" id="ARBA00023239"/>
    </source>
</evidence>
<keyword evidence="3" id="KW-0210">Decarboxylase</keyword>